<gene>
    <name evidence="1" type="ORF">C8A01DRAFT_20347</name>
</gene>
<protein>
    <submittedName>
        <fullName evidence="1">Uncharacterized protein</fullName>
    </submittedName>
</protein>
<evidence type="ECO:0000313" key="1">
    <source>
        <dbReference type="EMBL" id="KAK4032582.1"/>
    </source>
</evidence>
<accession>A0AAN6PAT3</accession>
<dbReference type="EMBL" id="MU854594">
    <property type="protein sequence ID" value="KAK4032582.1"/>
    <property type="molecule type" value="Genomic_DNA"/>
</dbReference>
<organism evidence="1 2">
    <name type="scientific">Parachaetomium inaequale</name>
    <dbReference type="NCBI Taxonomy" id="2588326"/>
    <lineage>
        <taxon>Eukaryota</taxon>
        <taxon>Fungi</taxon>
        <taxon>Dikarya</taxon>
        <taxon>Ascomycota</taxon>
        <taxon>Pezizomycotina</taxon>
        <taxon>Sordariomycetes</taxon>
        <taxon>Sordariomycetidae</taxon>
        <taxon>Sordariales</taxon>
        <taxon>Chaetomiaceae</taxon>
        <taxon>Parachaetomium</taxon>
    </lineage>
</organism>
<comment type="caution">
    <text evidence="1">The sequence shown here is derived from an EMBL/GenBank/DDBJ whole genome shotgun (WGS) entry which is preliminary data.</text>
</comment>
<proteinExistence type="predicted"/>
<evidence type="ECO:0000313" key="2">
    <source>
        <dbReference type="Proteomes" id="UP001303115"/>
    </source>
</evidence>
<keyword evidence="2" id="KW-1185">Reference proteome</keyword>
<dbReference type="Proteomes" id="UP001303115">
    <property type="component" value="Unassembled WGS sequence"/>
</dbReference>
<sequence>MTATKTAPKQPPVSPPDLTLQLRSTIIANFNAQCASCNPVSSRSERPAQRDTACERCRTAAAYTNHAVHTASFLSAMLLPISHVFSFDEMVLLLNQTAYERLANSLESGGEAGEEAHPRPTLADYAGVRCMVDAKKMVLERYPIGALQIDRFGIIQVVHRPRG</sequence>
<dbReference type="AlphaFoldDB" id="A0AAN6PAT3"/>
<name>A0AAN6PAT3_9PEZI</name>
<reference evidence="2" key="1">
    <citation type="journal article" date="2023" name="Mol. Phylogenet. Evol.">
        <title>Genome-scale phylogeny and comparative genomics of the fungal order Sordariales.</title>
        <authorList>
            <person name="Hensen N."/>
            <person name="Bonometti L."/>
            <person name="Westerberg I."/>
            <person name="Brannstrom I.O."/>
            <person name="Guillou S."/>
            <person name="Cros-Aarteil S."/>
            <person name="Calhoun S."/>
            <person name="Haridas S."/>
            <person name="Kuo A."/>
            <person name="Mondo S."/>
            <person name="Pangilinan J."/>
            <person name="Riley R."/>
            <person name="LaButti K."/>
            <person name="Andreopoulos B."/>
            <person name="Lipzen A."/>
            <person name="Chen C."/>
            <person name="Yan M."/>
            <person name="Daum C."/>
            <person name="Ng V."/>
            <person name="Clum A."/>
            <person name="Steindorff A."/>
            <person name="Ohm R.A."/>
            <person name="Martin F."/>
            <person name="Silar P."/>
            <person name="Natvig D.O."/>
            <person name="Lalanne C."/>
            <person name="Gautier V."/>
            <person name="Ament-Velasquez S.L."/>
            <person name="Kruys A."/>
            <person name="Hutchinson M.I."/>
            <person name="Powell A.J."/>
            <person name="Barry K."/>
            <person name="Miller A.N."/>
            <person name="Grigoriev I.V."/>
            <person name="Debuchy R."/>
            <person name="Gladieux P."/>
            <person name="Hiltunen Thoren M."/>
            <person name="Johannesson H."/>
        </authorList>
    </citation>
    <scope>NUCLEOTIDE SEQUENCE [LARGE SCALE GENOMIC DNA]</scope>
    <source>
        <strain evidence="2">CBS 284.82</strain>
    </source>
</reference>